<dbReference type="AlphaFoldDB" id="A0A822YBQ5"/>
<dbReference type="PANTHER" id="PTHR45825:SF2">
    <property type="entry name" value="STARCH SYNTHASE 2, CHLOROPLASTIC_AMYLOPLASTIC"/>
    <property type="match status" value="1"/>
</dbReference>
<gene>
    <name evidence="1" type="ORF">HUJ06_031021</name>
</gene>
<evidence type="ECO:0000313" key="2">
    <source>
        <dbReference type="Proteomes" id="UP000607653"/>
    </source>
</evidence>
<reference evidence="1 2" key="1">
    <citation type="journal article" date="2020" name="Mol. Biol. Evol.">
        <title>Distinct Expression and Methylation Patterns for Genes with Different Fates following a Single Whole-Genome Duplication in Flowering Plants.</title>
        <authorList>
            <person name="Shi T."/>
            <person name="Rahmani R.S."/>
            <person name="Gugger P.F."/>
            <person name="Wang M."/>
            <person name="Li H."/>
            <person name="Zhang Y."/>
            <person name="Li Z."/>
            <person name="Wang Q."/>
            <person name="Van de Peer Y."/>
            <person name="Marchal K."/>
            <person name="Chen J."/>
        </authorList>
    </citation>
    <scope>NUCLEOTIDE SEQUENCE [LARGE SCALE GENOMIC DNA]</scope>
    <source>
        <tissue evidence="1">Leaf</tissue>
    </source>
</reference>
<name>A0A822YBQ5_NELNU</name>
<dbReference type="Gene3D" id="3.40.50.2000">
    <property type="entry name" value="Glycogen Phosphorylase B"/>
    <property type="match status" value="1"/>
</dbReference>
<sequence>MDLVFRDIPMFRNIEKNIYGGGRGDILKRMVFFGKAALEVLFCKYTRCIPVIHDIAHRGRGPVRDFRYVDLPQNYFKLYDRVGGEHFNVLAAGLKAAAWELKLKKVAGVCIK</sequence>
<dbReference type="Proteomes" id="UP000607653">
    <property type="component" value="Unassembled WGS sequence"/>
</dbReference>
<accession>A0A822YBQ5</accession>
<keyword evidence="2" id="KW-1185">Reference proteome</keyword>
<organism evidence="1 2">
    <name type="scientific">Nelumbo nucifera</name>
    <name type="common">Sacred lotus</name>
    <dbReference type="NCBI Taxonomy" id="4432"/>
    <lineage>
        <taxon>Eukaryota</taxon>
        <taxon>Viridiplantae</taxon>
        <taxon>Streptophyta</taxon>
        <taxon>Embryophyta</taxon>
        <taxon>Tracheophyta</taxon>
        <taxon>Spermatophyta</taxon>
        <taxon>Magnoliopsida</taxon>
        <taxon>Proteales</taxon>
        <taxon>Nelumbonaceae</taxon>
        <taxon>Nelumbo</taxon>
    </lineage>
</organism>
<protein>
    <submittedName>
        <fullName evidence="1">Uncharacterized protein</fullName>
    </submittedName>
</protein>
<dbReference type="PANTHER" id="PTHR45825">
    <property type="entry name" value="GRANULE-BOUND STARCH SYNTHASE 1, CHLOROPLASTIC/AMYLOPLASTIC"/>
    <property type="match status" value="1"/>
</dbReference>
<comment type="caution">
    <text evidence="1">The sequence shown here is derived from an EMBL/GenBank/DDBJ whole genome shotgun (WGS) entry which is preliminary data.</text>
</comment>
<dbReference type="EMBL" id="DUZY01000002">
    <property type="protein sequence ID" value="DAD29553.1"/>
    <property type="molecule type" value="Genomic_DNA"/>
</dbReference>
<evidence type="ECO:0000313" key="1">
    <source>
        <dbReference type="EMBL" id="DAD29553.1"/>
    </source>
</evidence>
<proteinExistence type="predicted"/>